<dbReference type="Gene3D" id="3.80.10.10">
    <property type="entry name" value="Ribonuclease Inhibitor"/>
    <property type="match status" value="1"/>
</dbReference>
<gene>
    <name evidence="10" type="ORF">Csa_2G096930</name>
</gene>
<dbReference type="InterPro" id="IPR002182">
    <property type="entry name" value="NB-ARC"/>
</dbReference>
<dbReference type="EMBL" id="CM002923">
    <property type="protein sequence ID" value="KGN61356.1"/>
    <property type="molecule type" value="Genomic_DNA"/>
</dbReference>
<accession>A0A0A0LN08</accession>
<dbReference type="PANTHER" id="PTHR33463:SF203">
    <property type="entry name" value="AAA+ ATPASE DOMAIN-CONTAINING PROTEIN"/>
    <property type="match status" value="1"/>
</dbReference>
<dbReference type="Pfam" id="PF00931">
    <property type="entry name" value="NB-ARC"/>
    <property type="match status" value="1"/>
</dbReference>
<evidence type="ECO:0000256" key="5">
    <source>
        <dbReference type="ARBA" id="ARBA00022821"/>
    </source>
</evidence>
<dbReference type="InterPro" id="IPR036388">
    <property type="entry name" value="WH-like_DNA-bd_sf"/>
</dbReference>
<sequence>MDIISPVVGPIVEYTLKPIGRQLSYLFFIRQHIQNLESQVELLKNTKESVVNKVNEAIRNAEKIESGVQSWLTKVDSIIERSETLLKNLSEQGGLCLNLVQRHQLSRKAVKLAEEVVVIKIEGNFDKVSSPVALSEVESSKAKNSDFVDFESRKPTIDKIIAALMDDNVHTIGVYGMGGVGKTMLVQEISKLAMEQKLFDEVITSTVSQTPDLRRIQGQLGDKLGLRFEQETEEGRALKLLNRLKMERQKILIVLDDVWKQIDLEKIGIPSIEDHSGCKILFTSRDNDVLFNDWRTYKNFEIKFLQEDETWNLFRKMAGEIVETSDFKSIAVEIVRECAHLPIAITTIARALRNKPASIWKDALIQLRNPVFVNIREINKKVYSSLKLSYDYLDSEEAKSLFLLCSMFPEDYIIDCQVLHVYAMGMGLLHGVESVAQARNRITKLVDDLISSSLLLKESNVDLVMYVKMHDIVRDVAIIIASKDDRIFTLSYSKGLLDESWDEKKLVGKHTAVCLNVKGLHNLPQKLMLPKVQLLVFCGTLLGEHELPGTFFEEMKGMRVLEIRSMKMPLLSPSLYSLTNLQSLHLFDCELENIDVICELNKLENLSLKGSHIIQIPATISQLTQLKVLDLSECYALKVIPPNILVNLTKLEELYLLNFDGWESEELNQGRRNASISELSYLSQLCALALHIPSEKVMPKELFSRFFNLEKFEIFIGRKPVGLHKRKFSRVLCLKMETTNSMDKGINMLLKRSERLHLVGSIGARVFPFELNENESSYLKYLYINYNSNFQHFIHGQNKTNLQKVLSNMERLELSYLENLESFFHGDIKDISFNNLKVIKLLSCNKLGSLFLDSNMNGMLLHLERINITDCEKVKTVILMESGNPSDPVEFTNLKRLRLNGLPQLQSFYSKIEQLSPDQEAEKDERSRNFNDGLLFNEQVCFLNINSPIALTFNSEYVRSLPSTLPCLIKV</sequence>
<dbReference type="GO" id="GO:0043531">
    <property type="term" value="F:ADP binding"/>
    <property type="evidence" value="ECO:0007669"/>
    <property type="project" value="InterPro"/>
</dbReference>
<protein>
    <submittedName>
        <fullName evidence="10">Uncharacterized protein</fullName>
    </submittedName>
</protein>
<dbReference type="InterPro" id="IPR057135">
    <property type="entry name" value="At4g27190-like_LRR"/>
</dbReference>
<evidence type="ECO:0000256" key="1">
    <source>
        <dbReference type="ARBA" id="ARBA00008894"/>
    </source>
</evidence>
<feature type="domain" description="Disease resistance protein At4g27190-like leucine-rich repeats" evidence="9">
    <location>
        <begin position="811"/>
        <end position="911"/>
    </location>
</feature>
<reference evidence="10 11" key="2">
    <citation type="journal article" date="2009" name="PLoS ONE">
        <title>An integrated genetic and cytogenetic map of the cucumber genome.</title>
        <authorList>
            <person name="Ren Y."/>
            <person name="Zhang Z."/>
            <person name="Liu J."/>
            <person name="Staub J.E."/>
            <person name="Han Y."/>
            <person name="Cheng Z."/>
            <person name="Li X."/>
            <person name="Lu J."/>
            <person name="Miao H."/>
            <person name="Kang H."/>
            <person name="Xie B."/>
            <person name="Gu X."/>
            <person name="Wang X."/>
            <person name="Du Y."/>
            <person name="Jin W."/>
            <person name="Huang S."/>
        </authorList>
    </citation>
    <scope>NUCLEOTIDE SEQUENCE [LARGE SCALE GENOMIC DNA]</scope>
    <source>
        <strain evidence="11">cv. 9930</strain>
    </source>
</reference>
<name>A0A0A0LN08_CUCSA</name>
<evidence type="ECO:0000256" key="4">
    <source>
        <dbReference type="ARBA" id="ARBA00022741"/>
    </source>
</evidence>
<dbReference type="SUPFAM" id="SSF52058">
    <property type="entry name" value="L domain-like"/>
    <property type="match status" value="1"/>
</dbReference>
<keyword evidence="3" id="KW-0677">Repeat</keyword>
<evidence type="ECO:0000313" key="11">
    <source>
        <dbReference type="Proteomes" id="UP000029981"/>
    </source>
</evidence>
<dbReference type="GO" id="GO:0006952">
    <property type="term" value="P:defense response"/>
    <property type="evidence" value="ECO:0007669"/>
    <property type="project" value="UniProtKB-KW"/>
</dbReference>
<dbReference type="FunFam" id="3.40.50.300:FF:001091">
    <property type="entry name" value="Probable disease resistance protein At1g61300"/>
    <property type="match status" value="1"/>
</dbReference>
<evidence type="ECO:0000259" key="9">
    <source>
        <dbReference type="Pfam" id="PF23247"/>
    </source>
</evidence>
<dbReference type="InterPro" id="IPR042197">
    <property type="entry name" value="Apaf_helical"/>
</dbReference>
<dbReference type="GO" id="GO:0005524">
    <property type="term" value="F:ATP binding"/>
    <property type="evidence" value="ECO:0007669"/>
    <property type="project" value="UniProtKB-KW"/>
</dbReference>
<dbReference type="SUPFAM" id="SSF52540">
    <property type="entry name" value="P-loop containing nucleoside triphosphate hydrolases"/>
    <property type="match status" value="1"/>
</dbReference>
<dbReference type="InterPro" id="IPR050905">
    <property type="entry name" value="Plant_NBS-LRR"/>
</dbReference>
<reference evidence="10 11" key="4">
    <citation type="journal article" date="2011" name="BMC Genomics">
        <title>RNA-Seq improves annotation of protein-coding genes in the cucumber genome.</title>
        <authorList>
            <person name="Li Z."/>
            <person name="Zhang Z."/>
            <person name="Yan P."/>
            <person name="Huang S."/>
            <person name="Fei Z."/>
            <person name="Lin K."/>
        </authorList>
    </citation>
    <scope>NUCLEOTIDE SEQUENCE [LARGE SCALE GENOMIC DNA]</scope>
    <source>
        <strain evidence="11">cv. 9930</strain>
    </source>
</reference>
<dbReference type="PRINTS" id="PR00364">
    <property type="entry name" value="DISEASERSIST"/>
</dbReference>
<evidence type="ECO:0000256" key="7">
    <source>
        <dbReference type="SAM" id="Coils"/>
    </source>
</evidence>
<dbReference type="Gene3D" id="3.40.50.300">
    <property type="entry name" value="P-loop containing nucleotide triphosphate hydrolases"/>
    <property type="match status" value="1"/>
</dbReference>
<proteinExistence type="inferred from homology"/>
<comment type="similarity">
    <text evidence="1">Belongs to the disease resistance NB-LRR family.</text>
</comment>
<dbReference type="Pfam" id="PF23247">
    <property type="entry name" value="LRR_RPS2"/>
    <property type="match status" value="1"/>
</dbReference>
<keyword evidence="7" id="KW-0175">Coiled coil</keyword>
<keyword evidence="6" id="KW-0067">ATP-binding</keyword>
<organism evidence="10 11">
    <name type="scientific">Cucumis sativus</name>
    <name type="common">Cucumber</name>
    <dbReference type="NCBI Taxonomy" id="3659"/>
    <lineage>
        <taxon>Eukaryota</taxon>
        <taxon>Viridiplantae</taxon>
        <taxon>Streptophyta</taxon>
        <taxon>Embryophyta</taxon>
        <taxon>Tracheophyta</taxon>
        <taxon>Spermatophyta</taxon>
        <taxon>Magnoliopsida</taxon>
        <taxon>eudicotyledons</taxon>
        <taxon>Gunneridae</taxon>
        <taxon>Pentapetalae</taxon>
        <taxon>rosids</taxon>
        <taxon>fabids</taxon>
        <taxon>Cucurbitales</taxon>
        <taxon>Cucurbitaceae</taxon>
        <taxon>Benincaseae</taxon>
        <taxon>Cucumis</taxon>
    </lineage>
</organism>
<dbReference type="InterPro" id="IPR032675">
    <property type="entry name" value="LRR_dom_sf"/>
</dbReference>
<feature type="domain" description="NB-ARC" evidence="8">
    <location>
        <begin position="155"/>
        <end position="319"/>
    </location>
</feature>
<dbReference type="AlphaFoldDB" id="A0A0A0LN08"/>
<dbReference type="Gene3D" id="1.10.10.10">
    <property type="entry name" value="Winged helix-like DNA-binding domain superfamily/Winged helix DNA-binding domain"/>
    <property type="match status" value="1"/>
</dbReference>
<evidence type="ECO:0000256" key="2">
    <source>
        <dbReference type="ARBA" id="ARBA00022614"/>
    </source>
</evidence>
<evidence type="ECO:0000256" key="6">
    <source>
        <dbReference type="ARBA" id="ARBA00022840"/>
    </source>
</evidence>
<keyword evidence="2" id="KW-0433">Leucine-rich repeat</keyword>
<dbReference type="Gramene" id="KGN61356">
    <property type="protein sequence ID" value="KGN61356"/>
    <property type="gene ID" value="Csa_2G096930"/>
</dbReference>
<dbReference type="Gene3D" id="1.10.8.430">
    <property type="entry name" value="Helical domain of apoptotic protease-activating factors"/>
    <property type="match status" value="1"/>
</dbReference>
<evidence type="ECO:0000259" key="8">
    <source>
        <dbReference type="Pfam" id="PF00931"/>
    </source>
</evidence>
<keyword evidence="11" id="KW-1185">Reference proteome</keyword>
<dbReference type="Proteomes" id="UP000029981">
    <property type="component" value="Chromosome 2"/>
</dbReference>
<reference evidence="10 11" key="3">
    <citation type="journal article" date="2010" name="BMC Genomics">
        <title>Transcriptome sequencing and comparative analysis of cucumber flowers with different sex types.</title>
        <authorList>
            <person name="Guo S."/>
            <person name="Zheng Y."/>
            <person name="Joung J.G."/>
            <person name="Liu S."/>
            <person name="Zhang Z."/>
            <person name="Crasta O.R."/>
            <person name="Sobral B.W."/>
            <person name="Xu Y."/>
            <person name="Huang S."/>
            <person name="Fei Z."/>
        </authorList>
    </citation>
    <scope>NUCLEOTIDE SEQUENCE [LARGE SCALE GENOMIC DNA]</scope>
    <source>
        <strain evidence="11">cv. 9930</strain>
    </source>
</reference>
<dbReference type="eggNOG" id="KOG4658">
    <property type="taxonomic scope" value="Eukaryota"/>
</dbReference>
<keyword evidence="4" id="KW-0547">Nucleotide-binding</keyword>
<evidence type="ECO:0000256" key="3">
    <source>
        <dbReference type="ARBA" id="ARBA00022737"/>
    </source>
</evidence>
<evidence type="ECO:0000313" key="10">
    <source>
        <dbReference type="EMBL" id="KGN61356.1"/>
    </source>
</evidence>
<keyword evidence="5" id="KW-0611">Plant defense</keyword>
<dbReference type="InterPro" id="IPR027417">
    <property type="entry name" value="P-loop_NTPase"/>
</dbReference>
<dbReference type="OMA" id="KEICHGH"/>
<reference evidence="10 11" key="1">
    <citation type="journal article" date="2009" name="Nat. Genet.">
        <title>The genome of the cucumber, Cucumis sativus L.</title>
        <authorList>
            <person name="Huang S."/>
            <person name="Li R."/>
            <person name="Zhang Z."/>
            <person name="Li L."/>
            <person name="Gu X."/>
            <person name="Fan W."/>
            <person name="Lucas W.J."/>
            <person name="Wang X."/>
            <person name="Xie B."/>
            <person name="Ni P."/>
            <person name="Ren Y."/>
            <person name="Zhu H."/>
            <person name="Li J."/>
            <person name="Lin K."/>
            <person name="Jin W."/>
            <person name="Fei Z."/>
            <person name="Li G."/>
            <person name="Staub J."/>
            <person name="Kilian A."/>
            <person name="van der Vossen E.A."/>
            <person name="Wu Y."/>
            <person name="Guo J."/>
            <person name="He J."/>
            <person name="Jia Z."/>
            <person name="Ren Y."/>
            <person name="Tian G."/>
            <person name="Lu Y."/>
            <person name="Ruan J."/>
            <person name="Qian W."/>
            <person name="Wang M."/>
            <person name="Huang Q."/>
            <person name="Li B."/>
            <person name="Xuan Z."/>
            <person name="Cao J."/>
            <person name="Asan"/>
            <person name="Wu Z."/>
            <person name="Zhang J."/>
            <person name="Cai Q."/>
            <person name="Bai Y."/>
            <person name="Zhao B."/>
            <person name="Han Y."/>
            <person name="Li Y."/>
            <person name="Li X."/>
            <person name="Wang S."/>
            <person name="Shi Q."/>
            <person name="Liu S."/>
            <person name="Cho W.K."/>
            <person name="Kim J.Y."/>
            <person name="Xu Y."/>
            <person name="Heller-Uszynska K."/>
            <person name="Miao H."/>
            <person name="Cheng Z."/>
            <person name="Zhang S."/>
            <person name="Wu J."/>
            <person name="Yang Y."/>
            <person name="Kang H."/>
            <person name="Li M."/>
            <person name="Liang H."/>
            <person name="Ren X."/>
            <person name="Shi Z."/>
            <person name="Wen M."/>
            <person name="Jian M."/>
            <person name="Yang H."/>
            <person name="Zhang G."/>
            <person name="Yang Z."/>
            <person name="Chen R."/>
            <person name="Liu S."/>
            <person name="Li J."/>
            <person name="Ma L."/>
            <person name="Liu H."/>
            <person name="Zhou Y."/>
            <person name="Zhao J."/>
            <person name="Fang X."/>
            <person name="Li G."/>
            <person name="Fang L."/>
            <person name="Li Y."/>
            <person name="Liu D."/>
            <person name="Zheng H."/>
            <person name="Zhang Y."/>
            <person name="Qin N."/>
            <person name="Li Z."/>
            <person name="Yang G."/>
            <person name="Yang S."/>
            <person name="Bolund L."/>
            <person name="Kristiansen K."/>
            <person name="Zheng H."/>
            <person name="Li S."/>
            <person name="Zhang X."/>
            <person name="Yang H."/>
            <person name="Wang J."/>
            <person name="Sun R."/>
            <person name="Zhang B."/>
            <person name="Jiang S."/>
            <person name="Wang J."/>
            <person name="Du Y."/>
            <person name="Li S."/>
        </authorList>
    </citation>
    <scope>NUCLEOTIDE SEQUENCE [LARGE SCALE GENOMIC DNA]</scope>
    <source>
        <strain evidence="11">cv. 9930</strain>
    </source>
</reference>
<dbReference type="PANTHER" id="PTHR33463">
    <property type="entry name" value="NB-ARC DOMAIN-CONTAINING PROTEIN-RELATED"/>
    <property type="match status" value="1"/>
</dbReference>
<feature type="coiled-coil region" evidence="7">
    <location>
        <begin position="33"/>
        <end position="60"/>
    </location>
</feature>